<dbReference type="OrthoDB" id="6437094at2759"/>
<comment type="caution">
    <text evidence="2">The sequence shown here is derived from an EMBL/GenBank/DDBJ whole genome shotgun (WGS) entry which is preliminary data.</text>
</comment>
<dbReference type="EMBL" id="BGPR01066775">
    <property type="protein sequence ID" value="GBO41217.1"/>
    <property type="molecule type" value="Genomic_DNA"/>
</dbReference>
<evidence type="ECO:0000256" key="1">
    <source>
        <dbReference type="SAM" id="MobiDB-lite"/>
    </source>
</evidence>
<dbReference type="AlphaFoldDB" id="A0A4Y2WZ70"/>
<dbReference type="Proteomes" id="UP000499080">
    <property type="component" value="Unassembled WGS sequence"/>
</dbReference>
<protein>
    <submittedName>
        <fullName evidence="2">Uncharacterized protein</fullName>
    </submittedName>
</protein>
<sequence length="87" mass="9590">HGYAHDYHGRFGNGIILPHTTFGVAYEKNTESPQARSNEPFFNVKTKDLAYFENVARNVLKSINEPIPRASEGQIPGLSLTSVAKSS</sequence>
<keyword evidence="3" id="KW-1185">Reference proteome</keyword>
<gene>
    <name evidence="2" type="ORF">AVEN_122855_1</name>
</gene>
<organism evidence="2 3">
    <name type="scientific">Araneus ventricosus</name>
    <name type="common">Orbweaver spider</name>
    <name type="synonym">Epeira ventricosa</name>
    <dbReference type="NCBI Taxonomy" id="182803"/>
    <lineage>
        <taxon>Eukaryota</taxon>
        <taxon>Metazoa</taxon>
        <taxon>Ecdysozoa</taxon>
        <taxon>Arthropoda</taxon>
        <taxon>Chelicerata</taxon>
        <taxon>Arachnida</taxon>
        <taxon>Araneae</taxon>
        <taxon>Araneomorphae</taxon>
        <taxon>Entelegynae</taxon>
        <taxon>Araneoidea</taxon>
        <taxon>Araneidae</taxon>
        <taxon>Araneus</taxon>
    </lineage>
</organism>
<name>A0A4Y2WZ70_ARAVE</name>
<feature type="region of interest" description="Disordered" evidence="1">
    <location>
        <begin position="67"/>
        <end position="87"/>
    </location>
</feature>
<feature type="non-terminal residue" evidence="2">
    <location>
        <position position="1"/>
    </location>
</feature>
<evidence type="ECO:0000313" key="3">
    <source>
        <dbReference type="Proteomes" id="UP000499080"/>
    </source>
</evidence>
<proteinExistence type="predicted"/>
<reference evidence="2 3" key="1">
    <citation type="journal article" date="2019" name="Sci. Rep.">
        <title>Orb-weaving spider Araneus ventricosus genome elucidates the spidroin gene catalogue.</title>
        <authorList>
            <person name="Kono N."/>
            <person name="Nakamura H."/>
            <person name="Ohtoshi R."/>
            <person name="Moran D.A.P."/>
            <person name="Shinohara A."/>
            <person name="Yoshida Y."/>
            <person name="Fujiwara M."/>
            <person name="Mori M."/>
            <person name="Tomita M."/>
            <person name="Arakawa K."/>
        </authorList>
    </citation>
    <scope>NUCLEOTIDE SEQUENCE [LARGE SCALE GENOMIC DNA]</scope>
</reference>
<accession>A0A4Y2WZ70</accession>
<evidence type="ECO:0000313" key="2">
    <source>
        <dbReference type="EMBL" id="GBO41217.1"/>
    </source>
</evidence>